<dbReference type="InterPro" id="IPR006311">
    <property type="entry name" value="TAT_signal"/>
</dbReference>
<sequence>MASNAGKNPNDLSRRQLFLGGAVAGVGAVAAVAADHALNAAPMAPGAAAPLNGTVTIPFHGAHQSGIDSPPTAHATFIALDLREGIGREELQAMMRLLSDDAARLAQGVNPLADTEPELSLVPARLTITFGFGPRLVDRAGTDRAPRSWLRPLPAFKVDRLEQAWSDGDLLLQVSSDDPLTVAHATRMLLKDARRFATVRWTQKGFRRAHGSEATGTTMRNLFGQIDGTTNPKLGTADLESVVWIDDKSWLAGGTSMVMRRIDMNVDKWDRLDRPGRELAVGRRLDNGAPLTGTREQDEPDFNHTTTVGFPTIPEFSHIRRARSDATHERIFRRSYNYDDAPSDPSMISNTGLVFISFQADIDTQFVPIQRRLDDLDLLNEWTTPVGSAVFAIPPGCEKGGYIGETLLA</sequence>
<dbReference type="STRING" id="453304.ATC03_12020"/>
<dbReference type="EMBL" id="CP013979">
    <property type="protein sequence ID" value="ANJ27335.1"/>
    <property type="molecule type" value="Genomic_DNA"/>
</dbReference>
<gene>
    <name evidence="11" type="ORF">ATC03_12020</name>
</gene>
<dbReference type="Proteomes" id="UP000078437">
    <property type="component" value="Chromosome"/>
</dbReference>
<evidence type="ECO:0000256" key="6">
    <source>
        <dbReference type="ARBA" id="ARBA00023002"/>
    </source>
</evidence>
<feature type="domain" description="Dyp-type peroxidase N-terminal" evidence="9">
    <location>
        <begin position="64"/>
        <end position="207"/>
    </location>
</feature>
<evidence type="ECO:0000313" key="11">
    <source>
        <dbReference type="EMBL" id="ANJ27335.1"/>
    </source>
</evidence>
<dbReference type="InterPro" id="IPR048328">
    <property type="entry name" value="Dyp_perox_C"/>
</dbReference>
<dbReference type="PANTHER" id="PTHR30521">
    <property type="entry name" value="DEFERROCHELATASE/PEROXIDASE"/>
    <property type="match status" value="1"/>
</dbReference>
<dbReference type="InterPro" id="IPR048327">
    <property type="entry name" value="Dyp_perox_N"/>
</dbReference>
<evidence type="ECO:0000256" key="4">
    <source>
        <dbReference type="ARBA" id="ARBA00022723"/>
    </source>
</evidence>
<dbReference type="PROSITE" id="PS51318">
    <property type="entry name" value="TAT"/>
    <property type="match status" value="1"/>
</dbReference>
<evidence type="ECO:0000256" key="7">
    <source>
        <dbReference type="ARBA" id="ARBA00023004"/>
    </source>
</evidence>
<keyword evidence="6" id="KW-0560">Oxidoreductase</keyword>
<evidence type="ECO:0000256" key="1">
    <source>
        <dbReference type="ARBA" id="ARBA00001970"/>
    </source>
</evidence>
<feature type="domain" description="Dyp-type peroxidase C-terminal" evidence="10">
    <location>
        <begin position="219"/>
        <end position="397"/>
    </location>
</feature>
<dbReference type="InterPro" id="IPR011008">
    <property type="entry name" value="Dimeric_a/b-barrel"/>
</dbReference>
<dbReference type="KEGG" id="agy:ATC03_12020"/>
<dbReference type="SUPFAM" id="SSF54909">
    <property type="entry name" value="Dimeric alpha+beta barrel"/>
    <property type="match status" value="1"/>
</dbReference>
<dbReference type="GO" id="GO:0004601">
    <property type="term" value="F:peroxidase activity"/>
    <property type="evidence" value="ECO:0007669"/>
    <property type="project" value="UniProtKB-KW"/>
</dbReference>
<dbReference type="GO" id="GO:0046872">
    <property type="term" value="F:metal ion binding"/>
    <property type="evidence" value="ECO:0007669"/>
    <property type="project" value="UniProtKB-KW"/>
</dbReference>
<evidence type="ECO:0000256" key="5">
    <source>
        <dbReference type="ARBA" id="ARBA00022729"/>
    </source>
</evidence>
<accession>A0A191WGB4</accession>
<comment type="cofactor">
    <cofactor evidence="1">
        <name>heme b</name>
        <dbReference type="ChEBI" id="CHEBI:60344"/>
    </cofactor>
</comment>
<reference evidence="12" key="2">
    <citation type="submission" date="2016-01" db="EMBL/GenBank/DDBJ databases">
        <title>Complete genome sequence of Agromyces aureus AR33T and comparison with related organisms.</title>
        <authorList>
            <person name="Corretto E."/>
            <person name="Antonielli L."/>
            <person name="Sessitsch A."/>
            <person name="Brader G."/>
        </authorList>
    </citation>
    <scope>NUCLEOTIDE SEQUENCE [LARGE SCALE GENOMIC DNA]</scope>
    <source>
        <strain evidence="12">AR33</strain>
    </source>
</reference>
<evidence type="ECO:0000256" key="3">
    <source>
        <dbReference type="ARBA" id="ARBA00022617"/>
    </source>
</evidence>
<dbReference type="NCBIfam" id="TIGR01413">
    <property type="entry name" value="Dyp_perox_fam"/>
    <property type="match status" value="1"/>
</dbReference>
<dbReference type="GO" id="GO:0005829">
    <property type="term" value="C:cytosol"/>
    <property type="evidence" value="ECO:0007669"/>
    <property type="project" value="TreeGrafter"/>
</dbReference>
<dbReference type="Pfam" id="PF20628">
    <property type="entry name" value="Dyp_perox_C"/>
    <property type="match status" value="1"/>
</dbReference>
<keyword evidence="2 11" id="KW-0575">Peroxidase</keyword>
<dbReference type="PROSITE" id="PS51404">
    <property type="entry name" value="DYP_PEROXIDASE"/>
    <property type="match status" value="1"/>
</dbReference>
<protein>
    <submittedName>
        <fullName evidence="11">Peroxidase</fullName>
    </submittedName>
</protein>
<keyword evidence="5" id="KW-0732">Signal</keyword>
<dbReference type="RefSeq" id="WP_067877331.1">
    <property type="nucleotide sequence ID" value="NZ_CP013979.1"/>
</dbReference>
<keyword evidence="4" id="KW-0479">Metal-binding</keyword>
<dbReference type="InterPro" id="IPR006314">
    <property type="entry name" value="Dyp_peroxidase"/>
</dbReference>
<name>A0A191WGB4_9MICO</name>
<keyword evidence="7" id="KW-0408">Iron</keyword>
<keyword evidence="3" id="KW-0349">Heme</keyword>
<comment type="similarity">
    <text evidence="8">Belongs to the DyP-type peroxidase family.</text>
</comment>
<keyword evidence="12" id="KW-1185">Reference proteome</keyword>
<evidence type="ECO:0000313" key="12">
    <source>
        <dbReference type="Proteomes" id="UP000078437"/>
    </source>
</evidence>
<reference evidence="11 12" key="1">
    <citation type="journal article" date="2016" name="Int. J. Syst. Evol. Microbiol.">
        <title>Agromyces aureus sp. nov., isolated from the rhizosphere of Salix caprea L. grown in a heavy-metal-contaminated soil.</title>
        <authorList>
            <person name="Corretto E."/>
            <person name="Antonielli L."/>
            <person name="Sessitsch A."/>
            <person name="Compant S."/>
            <person name="Gorfer M."/>
            <person name="Kuffner M."/>
            <person name="Brader G."/>
        </authorList>
    </citation>
    <scope>NUCLEOTIDE SEQUENCE [LARGE SCALE GENOMIC DNA]</scope>
    <source>
        <strain evidence="11 12">AR33</strain>
    </source>
</reference>
<evidence type="ECO:0000256" key="2">
    <source>
        <dbReference type="ARBA" id="ARBA00022559"/>
    </source>
</evidence>
<evidence type="ECO:0000256" key="8">
    <source>
        <dbReference type="ARBA" id="ARBA00025737"/>
    </source>
</evidence>
<dbReference type="AlphaFoldDB" id="A0A191WGB4"/>
<dbReference type="PANTHER" id="PTHR30521:SF4">
    <property type="entry name" value="DEFERROCHELATASE"/>
    <property type="match status" value="1"/>
</dbReference>
<proteinExistence type="inferred from homology"/>
<dbReference type="OrthoDB" id="9781066at2"/>
<dbReference type="Pfam" id="PF04261">
    <property type="entry name" value="Dyp_perox_N"/>
    <property type="match status" value="1"/>
</dbReference>
<evidence type="ECO:0000259" key="10">
    <source>
        <dbReference type="Pfam" id="PF20628"/>
    </source>
</evidence>
<dbReference type="GO" id="GO:0020037">
    <property type="term" value="F:heme binding"/>
    <property type="evidence" value="ECO:0007669"/>
    <property type="project" value="InterPro"/>
</dbReference>
<evidence type="ECO:0000259" key="9">
    <source>
        <dbReference type="Pfam" id="PF04261"/>
    </source>
</evidence>
<organism evidence="11 12">
    <name type="scientific">Agromyces aureus</name>
    <dbReference type="NCBI Taxonomy" id="453304"/>
    <lineage>
        <taxon>Bacteria</taxon>
        <taxon>Bacillati</taxon>
        <taxon>Actinomycetota</taxon>
        <taxon>Actinomycetes</taxon>
        <taxon>Micrococcales</taxon>
        <taxon>Microbacteriaceae</taxon>
        <taxon>Agromyces</taxon>
    </lineage>
</organism>